<evidence type="ECO:0000313" key="1">
    <source>
        <dbReference type="EMBL" id="KAG2316054.1"/>
    </source>
</evidence>
<dbReference type="GO" id="GO:0019888">
    <property type="term" value="F:protein phosphatase regulator activity"/>
    <property type="evidence" value="ECO:0007669"/>
    <property type="project" value="InterPro"/>
</dbReference>
<dbReference type="Proteomes" id="UP000886595">
    <property type="component" value="Unassembled WGS sequence"/>
</dbReference>
<dbReference type="GO" id="GO:0007165">
    <property type="term" value="P:signal transduction"/>
    <property type="evidence" value="ECO:0007669"/>
    <property type="project" value="InterPro"/>
</dbReference>
<keyword evidence="2" id="KW-1185">Reference proteome</keyword>
<gene>
    <name evidence="1" type="ORF">Bca52824_019176</name>
</gene>
<evidence type="ECO:0000313" key="2">
    <source>
        <dbReference type="Proteomes" id="UP000886595"/>
    </source>
</evidence>
<dbReference type="EMBL" id="JAAMPC010000004">
    <property type="protein sequence ID" value="KAG2316054.1"/>
    <property type="molecule type" value="Genomic_DNA"/>
</dbReference>
<dbReference type="AlphaFoldDB" id="A0A8X7VRA4"/>
<reference evidence="1 2" key="1">
    <citation type="submission" date="2020-02" db="EMBL/GenBank/DDBJ databases">
        <authorList>
            <person name="Ma Q."/>
            <person name="Huang Y."/>
            <person name="Song X."/>
            <person name="Pei D."/>
        </authorList>
    </citation>
    <scope>NUCLEOTIDE SEQUENCE [LARGE SCALE GENOMIC DNA]</scope>
    <source>
        <strain evidence="1">Sxm20200214</strain>
        <tissue evidence="1">Leaf</tissue>
    </source>
</reference>
<dbReference type="OrthoDB" id="999172at2759"/>
<organism evidence="1 2">
    <name type="scientific">Brassica carinata</name>
    <name type="common">Ethiopian mustard</name>
    <name type="synonym">Abyssinian cabbage</name>
    <dbReference type="NCBI Taxonomy" id="52824"/>
    <lineage>
        <taxon>Eukaryota</taxon>
        <taxon>Viridiplantae</taxon>
        <taxon>Streptophyta</taxon>
        <taxon>Embryophyta</taxon>
        <taxon>Tracheophyta</taxon>
        <taxon>Spermatophyta</taxon>
        <taxon>Magnoliopsida</taxon>
        <taxon>eudicotyledons</taxon>
        <taxon>Gunneridae</taxon>
        <taxon>Pentapetalae</taxon>
        <taxon>rosids</taxon>
        <taxon>malvids</taxon>
        <taxon>Brassicales</taxon>
        <taxon>Brassicaceae</taxon>
        <taxon>Brassiceae</taxon>
        <taxon>Brassica</taxon>
    </lineage>
</organism>
<name>A0A8X7VRA4_BRACI</name>
<dbReference type="Gene3D" id="1.25.10.10">
    <property type="entry name" value="Leucine-rich Repeat Variant"/>
    <property type="match status" value="1"/>
</dbReference>
<dbReference type="InterPro" id="IPR016024">
    <property type="entry name" value="ARM-type_fold"/>
</dbReference>
<accession>A0A8X7VRA4</accession>
<dbReference type="GO" id="GO:0000159">
    <property type="term" value="C:protein phosphatase type 2A complex"/>
    <property type="evidence" value="ECO:0007669"/>
    <property type="project" value="InterPro"/>
</dbReference>
<dbReference type="Pfam" id="PF01603">
    <property type="entry name" value="B56"/>
    <property type="match status" value="1"/>
</dbReference>
<sequence>MEKDSKFADTVIRGLVKYWPLTNSSEEVMFLGEFEEVLEATHVDELQLCIVSLVVSLTKVAERALFLSNNVHIRNLITQNYKVIMPIVLPAIERNMCGHWKKAVQNLTLNVRKVFCDMDQALFDECLVKFQVEEENETENVIHCRGLRECRLRLIQLEVWNISTSTLVSVYVHRVIKSANILIDQIFGAKVLYQFPHYNSRV</sequence>
<dbReference type="InterPro" id="IPR002554">
    <property type="entry name" value="PP2A_B56"/>
</dbReference>
<comment type="caution">
    <text evidence="1">The sequence shown here is derived from an EMBL/GenBank/DDBJ whole genome shotgun (WGS) entry which is preliminary data.</text>
</comment>
<dbReference type="PANTHER" id="PTHR10257:SF119">
    <property type="entry name" value="SERINE_THREONINE PROTEIN PHOSPHATASE 2A 59 KDA REGULATORY SUBUNIT B' ZETA ISOFORM"/>
    <property type="match status" value="1"/>
</dbReference>
<dbReference type="InterPro" id="IPR011989">
    <property type="entry name" value="ARM-like"/>
</dbReference>
<proteinExistence type="predicted"/>
<dbReference type="PANTHER" id="PTHR10257">
    <property type="entry name" value="SERINE/THREONINE PROTEIN PHOSPHATASE 2A PP2A REGULATORY SUBUNIT B"/>
    <property type="match status" value="1"/>
</dbReference>
<dbReference type="SUPFAM" id="SSF48371">
    <property type="entry name" value="ARM repeat"/>
    <property type="match status" value="1"/>
</dbReference>
<protein>
    <submittedName>
        <fullName evidence="1">Uncharacterized protein</fullName>
    </submittedName>
</protein>